<evidence type="ECO:0000313" key="2">
    <source>
        <dbReference type="EMBL" id="GEU47143.1"/>
    </source>
</evidence>
<accession>A0A6L2KCH0</accession>
<feature type="region of interest" description="Disordered" evidence="1">
    <location>
        <begin position="137"/>
        <end position="158"/>
    </location>
</feature>
<organism evidence="2">
    <name type="scientific">Tanacetum cinerariifolium</name>
    <name type="common">Dalmatian daisy</name>
    <name type="synonym">Chrysanthemum cinerariifolium</name>
    <dbReference type="NCBI Taxonomy" id="118510"/>
    <lineage>
        <taxon>Eukaryota</taxon>
        <taxon>Viridiplantae</taxon>
        <taxon>Streptophyta</taxon>
        <taxon>Embryophyta</taxon>
        <taxon>Tracheophyta</taxon>
        <taxon>Spermatophyta</taxon>
        <taxon>Magnoliopsida</taxon>
        <taxon>eudicotyledons</taxon>
        <taxon>Gunneridae</taxon>
        <taxon>Pentapetalae</taxon>
        <taxon>asterids</taxon>
        <taxon>campanulids</taxon>
        <taxon>Asterales</taxon>
        <taxon>Asteraceae</taxon>
        <taxon>Asteroideae</taxon>
        <taxon>Anthemideae</taxon>
        <taxon>Anthemidinae</taxon>
        <taxon>Tanacetum</taxon>
    </lineage>
</organism>
<proteinExistence type="predicted"/>
<dbReference type="EMBL" id="BKCJ010002227">
    <property type="protein sequence ID" value="GEU47143.1"/>
    <property type="molecule type" value="Genomic_DNA"/>
</dbReference>
<evidence type="ECO:0008006" key="3">
    <source>
        <dbReference type="Google" id="ProtNLM"/>
    </source>
</evidence>
<reference evidence="2" key="1">
    <citation type="journal article" date="2019" name="Sci. Rep.">
        <title>Draft genome of Tanacetum cinerariifolium, the natural source of mosquito coil.</title>
        <authorList>
            <person name="Yamashiro T."/>
            <person name="Shiraishi A."/>
            <person name="Satake H."/>
            <person name="Nakayama K."/>
        </authorList>
    </citation>
    <scope>NUCLEOTIDE SEQUENCE</scope>
</reference>
<evidence type="ECO:0000256" key="1">
    <source>
        <dbReference type="SAM" id="MobiDB-lite"/>
    </source>
</evidence>
<sequence length="306" mass="34495">MAFLTVVASSRFPLTNNQLRTSYNMRNQTTIQDGRVTMQQVQGRQWQSYSGTGYKSNATSSGGNNKVDKQGLLKAITMKDKAMLAEAKEARQILDEEQLIFLADPGVLDEVPHSETYLNDMENQSVHAMQDFEKSPVVDFTDKGKSKKSSHQPEAEDTNQEKLYLLHMDLCGLMRVDRLFQPMFDEYFNPSSIVVSLVQEAVAPRAVVLADSPVLTSIDQDAPSTSIPLTQEQEHSLNISQGFKESPKTLPFHDDPLHESLHEDSTFQESSSNVRQIYTLFEHLSRWTKDHPIENIISDPSRSVST</sequence>
<gene>
    <name evidence="2" type="ORF">Tci_019121</name>
</gene>
<protein>
    <recommendedName>
        <fullName evidence="3">Integrase, catalytic region, zinc finger, CCHC-type, peptidase aspartic, catalytic</fullName>
    </recommendedName>
</protein>
<name>A0A6L2KCH0_TANCI</name>
<comment type="caution">
    <text evidence="2">The sequence shown here is derived from an EMBL/GenBank/DDBJ whole genome shotgun (WGS) entry which is preliminary data.</text>
</comment>
<dbReference type="AlphaFoldDB" id="A0A6L2KCH0"/>